<sequence>MTVLAFLITAAPEDKDVVAGWTAFAIFGLLALAVAILGFSLTKRLKNVEKAAAAGLYDPSDPKSSDGRPLRGLALARHQREQAAAAEARDS</sequence>
<proteinExistence type="predicted"/>
<accession>A0ABV5KA51</accession>
<keyword evidence="1" id="KW-0472">Membrane</keyword>
<keyword evidence="1" id="KW-1133">Transmembrane helix</keyword>
<evidence type="ECO:0000313" key="3">
    <source>
        <dbReference type="Proteomes" id="UP001589750"/>
    </source>
</evidence>
<name>A0ABV5KA51_9ACTN</name>
<organism evidence="2 3">
    <name type="scientific">Nocardioides plantarum</name>
    <dbReference type="NCBI Taxonomy" id="29299"/>
    <lineage>
        <taxon>Bacteria</taxon>
        <taxon>Bacillati</taxon>
        <taxon>Actinomycetota</taxon>
        <taxon>Actinomycetes</taxon>
        <taxon>Propionibacteriales</taxon>
        <taxon>Nocardioidaceae</taxon>
        <taxon>Nocardioides</taxon>
    </lineage>
</organism>
<dbReference type="RefSeq" id="WP_140007796.1">
    <property type="nucleotide sequence ID" value="NZ_JBHMDG010000012.1"/>
</dbReference>
<gene>
    <name evidence="2" type="ORF">ACFFRI_11145</name>
</gene>
<evidence type="ECO:0000313" key="2">
    <source>
        <dbReference type="EMBL" id="MFB9313598.1"/>
    </source>
</evidence>
<dbReference type="EMBL" id="JBHMDG010000012">
    <property type="protein sequence ID" value="MFB9313598.1"/>
    <property type="molecule type" value="Genomic_DNA"/>
</dbReference>
<protein>
    <submittedName>
        <fullName evidence="2">Uncharacterized protein</fullName>
    </submittedName>
</protein>
<comment type="caution">
    <text evidence="2">The sequence shown here is derived from an EMBL/GenBank/DDBJ whole genome shotgun (WGS) entry which is preliminary data.</text>
</comment>
<evidence type="ECO:0000256" key="1">
    <source>
        <dbReference type="SAM" id="Phobius"/>
    </source>
</evidence>
<dbReference type="Proteomes" id="UP001589750">
    <property type="component" value="Unassembled WGS sequence"/>
</dbReference>
<keyword evidence="3" id="KW-1185">Reference proteome</keyword>
<keyword evidence="1" id="KW-0812">Transmembrane</keyword>
<feature type="transmembrane region" description="Helical" evidence="1">
    <location>
        <begin position="20"/>
        <end position="41"/>
    </location>
</feature>
<reference evidence="2 3" key="1">
    <citation type="submission" date="2024-09" db="EMBL/GenBank/DDBJ databases">
        <authorList>
            <person name="Sun Q."/>
            <person name="Mori K."/>
        </authorList>
    </citation>
    <scope>NUCLEOTIDE SEQUENCE [LARGE SCALE GENOMIC DNA]</scope>
    <source>
        <strain evidence="2 3">JCM 9626</strain>
    </source>
</reference>